<protein>
    <submittedName>
        <fullName evidence="1">Uncharacterized protein</fullName>
    </submittedName>
</protein>
<sequence length="112" mass="12682">MIATKRKKYTHVNAQSQRREALRCRVRRDAATGKELLLAGYSIVAVHGLGGEWEHTWTAVLPYEFSNARIMSYGYEASTFFTQSITDVTNEAEILLSRLRVERSGKTSEEGL</sequence>
<dbReference type="OrthoDB" id="5086500at2759"/>
<dbReference type="Proteomes" id="UP000326565">
    <property type="component" value="Unassembled WGS sequence"/>
</dbReference>
<dbReference type="AlphaFoldDB" id="A0A5N5X0E2"/>
<gene>
    <name evidence="1" type="ORF">BDV29DRAFT_125325</name>
</gene>
<keyword evidence="2" id="KW-1185">Reference proteome</keyword>
<organism evidence="1 2">
    <name type="scientific">Aspergillus leporis</name>
    <dbReference type="NCBI Taxonomy" id="41062"/>
    <lineage>
        <taxon>Eukaryota</taxon>
        <taxon>Fungi</taxon>
        <taxon>Dikarya</taxon>
        <taxon>Ascomycota</taxon>
        <taxon>Pezizomycotina</taxon>
        <taxon>Eurotiomycetes</taxon>
        <taxon>Eurotiomycetidae</taxon>
        <taxon>Eurotiales</taxon>
        <taxon>Aspergillaceae</taxon>
        <taxon>Aspergillus</taxon>
        <taxon>Aspergillus subgen. Circumdati</taxon>
    </lineage>
</organism>
<reference evidence="1 2" key="1">
    <citation type="submission" date="2019-04" db="EMBL/GenBank/DDBJ databases">
        <title>Friends and foes A comparative genomics study of 23 Aspergillus species from section Flavi.</title>
        <authorList>
            <consortium name="DOE Joint Genome Institute"/>
            <person name="Kjaerbolling I."/>
            <person name="Vesth T."/>
            <person name="Frisvad J.C."/>
            <person name="Nybo J.L."/>
            <person name="Theobald S."/>
            <person name="Kildgaard S."/>
            <person name="Isbrandt T."/>
            <person name="Kuo A."/>
            <person name="Sato A."/>
            <person name="Lyhne E.K."/>
            <person name="Kogle M.E."/>
            <person name="Wiebenga A."/>
            <person name="Kun R.S."/>
            <person name="Lubbers R.J."/>
            <person name="Makela M.R."/>
            <person name="Barry K."/>
            <person name="Chovatia M."/>
            <person name="Clum A."/>
            <person name="Daum C."/>
            <person name="Haridas S."/>
            <person name="He G."/>
            <person name="LaButti K."/>
            <person name="Lipzen A."/>
            <person name="Mondo S."/>
            <person name="Riley R."/>
            <person name="Salamov A."/>
            <person name="Simmons B.A."/>
            <person name="Magnuson J.K."/>
            <person name="Henrissat B."/>
            <person name="Mortensen U.H."/>
            <person name="Larsen T.O."/>
            <person name="Devries R.P."/>
            <person name="Grigoriev I.V."/>
            <person name="Machida M."/>
            <person name="Baker S.E."/>
            <person name="Andersen M.R."/>
        </authorList>
    </citation>
    <scope>NUCLEOTIDE SEQUENCE [LARGE SCALE GENOMIC DNA]</scope>
    <source>
        <strain evidence="1 2">CBS 151.66</strain>
    </source>
</reference>
<evidence type="ECO:0000313" key="1">
    <source>
        <dbReference type="EMBL" id="KAB8074256.1"/>
    </source>
</evidence>
<evidence type="ECO:0000313" key="2">
    <source>
        <dbReference type="Proteomes" id="UP000326565"/>
    </source>
</evidence>
<dbReference type="EMBL" id="ML732213">
    <property type="protein sequence ID" value="KAB8074256.1"/>
    <property type="molecule type" value="Genomic_DNA"/>
</dbReference>
<name>A0A5N5X0E2_9EURO</name>
<accession>A0A5N5X0E2</accession>
<proteinExistence type="predicted"/>